<dbReference type="AlphaFoldDB" id="Q24S92"/>
<protein>
    <recommendedName>
        <fullName evidence="3">Reverse transcriptase</fullName>
    </recommendedName>
</protein>
<dbReference type="Proteomes" id="UP000001946">
    <property type="component" value="Chromosome"/>
</dbReference>
<organism evidence="1 2">
    <name type="scientific">Desulfitobacterium hafniense (strain Y51)</name>
    <dbReference type="NCBI Taxonomy" id="138119"/>
    <lineage>
        <taxon>Bacteria</taxon>
        <taxon>Bacillati</taxon>
        <taxon>Bacillota</taxon>
        <taxon>Clostridia</taxon>
        <taxon>Eubacteriales</taxon>
        <taxon>Desulfitobacteriaceae</taxon>
        <taxon>Desulfitobacterium</taxon>
    </lineage>
</organism>
<dbReference type="STRING" id="138119.DSY3311"/>
<dbReference type="HOGENOM" id="CLU_1649404_0_0_9"/>
<dbReference type="EMBL" id="AP008230">
    <property type="protein sequence ID" value="BAE85100.1"/>
    <property type="molecule type" value="Genomic_DNA"/>
</dbReference>
<proteinExistence type="predicted"/>
<dbReference type="SUPFAM" id="SSF56672">
    <property type="entry name" value="DNA/RNA polymerases"/>
    <property type="match status" value="1"/>
</dbReference>
<dbReference type="InterPro" id="IPR043502">
    <property type="entry name" value="DNA/RNA_pol_sf"/>
</dbReference>
<sequence length="160" mass="18182">MVMEVFLLVKANKAAAGVDNVSLEQYEKKLKDNLYKLWNRMSSGSYFPKPVKGVEIPQKSGGIKLLGVPTAEDRIEQMEADCILNRSWSECFTKTPMDTGLVVRHRGYPGDQDKMVEVQLGYRVRYSKTVFDNIDHELLMKAVKKAYGLQVVFTLCRKDG</sequence>
<evidence type="ECO:0000313" key="2">
    <source>
        <dbReference type="Proteomes" id="UP000001946"/>
    </source>
</evidence>
<name>Q24S92_DESHY</name>
<keyword evidence="2" id="KW-1185">Reference proteome</keyword>
<dbReference type="KEGG" id="dsy:DSY3311"/>
<gene>
    <name evidence="1" type="ordered locus">DSY3311</name>
</gene>
<dbReference type="eggNOG" id="COG3344">
    <property type="taxonomic scope" value="Bacteria"/>
</dbReference>
<evidence type="ECO:0000313" key="1">
    <source>
        <dbReference type="EMBL" id="BAE85100.1"/>
    </source>
</evidence>
<accession>Q24S92</accession>
<reference evidence="1 2" key="1">
    <citation type="journal article" date="2006" name="J. Bacteriol.">
        <title>Complete genome sequence of the dehalorespiring bacterium Desulfitobacterium hafniense Y51 and comparison with Dehalococcoides ethenogenes 195.</title>
        <authorList>
            <person name="Nonaka H."/>
            <person name="Keresztes G."/>
            <person name="Shinoda Y."/>
            <person name="Ikenaga Y."/>
            <person name="Abe M."/>
            <person name="Naito K."/>
            <person name="Inatomi K."/>
            <person name="Furukawa K."/>
            <person name="Inui M."/>
            <person name="Yukawa H."/>
        </authorList>
    </citation>
    <scope>NUCLEOTIDE SEQUENCE [LARGE SCALE GENOMIC DNA]</scope>
    <source>
        <strain evidence="1 2">Y51</strain>
    </source>
</reference>
<evidence type="ECO:0008006" key="3">
    <source>
        <dbReference type="Google" id="ProtNLM"/>
    </source>
</evidence>